<organism evidence="11 12">
    <name type="scientific">Kocuria gwangalliensis</name>
    <dbReference type="NCBI Taxonomy" id="501592"/>
    <lineage>
        <taxon>Bacteria</taxon>
        <taxon>Bacillati</taxon>
        <taxon>Actinomycetota</taxon>
        <taxon>Actinomycetes</taxon>
        <taxon>Micrococcales</taxon>
        <taxon>Micrococcaceae</taxon>
        <taxon>Kocuria</taxon>
    </lineage>
</organism>
<evidence type="ECO:0000256" key="2">
    <source>
        <dbReference type="ARBA" id="ARBA00022763"/>
    </source>
</evidence>
<dbReference type="InterPro" id="IPR001650">
    <property type="entry name" value="Helicase_C-like"/>
</dbReference>
<feature type="domain" description="Helicase C-terminal" evidence="10">
    <location>
        <begin position="511"/>
        <end position="687"/>
    </location>
</feature>
<dbReference type="InterPro" id="IPR027417">
    <property type="entry name" value="P-loop_NTPase"/>
</dbReference>
<dbReference type="SMART" id="SM00487">
    <property type="entry name" value="DEXDc"/>
    <property type="match status" value="1"/>
</dbReference>
<dbReference type="Proteomes" id="UP001501446">
    <property type="component" value="Unassembled WGS sequence"/>
</dbReference>
<comment type="caution">
    <text evidence="11">The sequence shown here is derived from an EMBL/GenBank/DDBJ whole genome shotgun (WGS) entry which is preliminary data.</text>
</comment>
<dbReference type="Gene3D" id="2.40.50.140">
    <property type="entry name" value="Nucleic acid-binding proteins"/>
    <property type="match status" value="1"/>
</dbReference>
<evidence type="ECO:0000313" key="11">
    <source>
        <dbReference type="EMBL" id="GAA4703495.1"/>
    </source>
</evidence>
<dbReference type="InterPro" id="IPR047112">
    <property type="entry name" value="RecG/Mfd"/>
</dbReference>
<evidence type="ECO:0000256" key="8">
    <source>
        <dbReference type="ARBA" id="ARBA00049819"/>
    </source>
</evidence>
<keyword evidence="1" id="KW-0547">Nucleotide-binding</keyword>
<dbReference type="SMART" id="SM00490">
    <property type="entry name" value="HELICc"/>
    <property type="match status" value="1"/>
</dbReference>
<dbReference type="SUPFAM" id="SSF52540">
    <property type="entry name" value="P-loop containing nucleoside triphosphate hydrolases"/>
    <property type="match status" value="2"/>
</dbReference>
<evidence type="ECO:0000256" key="5">
    <source>
        <dbReference type="ARBA" id="ARBA00022840"/>
    </source>
</evidence>
<dbReference type="PANTHER" id="PTHR47964:SF1">
    <property type="entry name" value="ATP-DEPENDENT DNA HELICASE HOMOLOG RECG, CHLOROPLASTIC"/>
    <property type="match status" value="1"/>
</dbReference>
<keyword evidence="12" id="KW-1185">Reference proteome</keyword>
<dbReference type="InterPro" id="IPR014001">
    <property type="entry name" value="Helicase_ATP-bd"/>
</dbReference>
<dbReference type="Pfam" id="PF00270">
    <property type="entry name" value="DEAD"/>
    <property type="match status" value="1"/>
</dbReference>
<evidence type="ECO:0000259" key="9">
    <source>
        <dbReference type="PROSITE" id="PS51192"/>
    </source>
</evidence>
<dbReference type="RefSeq" id="WP_345311566.1">
    <property type="nucleotide sequence ID" value="NZ_BAABLN010000034.1"/>
</dbReference>
<name>A0ABP8XBF9_9MICC</name>
<gene>
    <name evidence="11" type="primary">recG</name>
    <name evidence="11" type="ORF">GCM10025781_22830</name>
</gene>
<reference evidence="12" key="1">
    <citation type="journal article" date="2019" name="Int. J. Syst. Evol. Microbiol.">
        <title>The Global Catalogue of Microorganisms (GCM) 10K type strain sequencing project: providing services to taxonomists for standard genome sequencing and annotation.</title>
        <authorList>
            <consortium name="The Broad Institute Genomics Platform"/>
            <consortium name="The Broad Institute Genome Sequencing Center for Infectious Disease"/>
            <person name="Wu L."/>
            <person name="Ma J."/>
        </authorList>
    </citation>
    <scope>NUCLEOTIDE SEQUENCE [LARGE SCALE GENOMIC DNA]</scope>
    <source>
        <strain evidence="12">JCM 18958</strain>
    </source>
</reference>
<proteinExistence type="predicted"/>
<evidence type="ECO:0000256" key="7">
    <source>
        <dbReference type="ARBA" id="ARBA00023204"/>
    </source>
</evidence>
<dbReference type="PANTHER" id="PTHR47964">
    <property type="entry name" value="ATP-DEPENDENT DNA HELICASE HOMOLOG RECG, CHLOROPLASTIC"/>
    <property type="match status" value="1"/>
</dbReference>
<dbReference type="InterPro" id="IPR012340">
    <property type="entry name" value="NA-bd_OB-fold"/>
</dbReference>
<dbReference type="SUPFAM" id="SSF50249">
    <property type="entry name" value="Nucleic acid-binding proteins"/>
    <property type="match status" value="1"/>
</dbReference>
<dbReference type="CDD" id="cd17992">
    <property type="entry name" value="DEXHc_RecG"/>
    <property type="match status" value="1"/>
</dbReference>
<evidence type="ECO:0000313" key="12">
    <source>
        <dbReference type="Proteomes" id="UP001501446"/>
    </source>
</evidence>
<evidence type="ECO:0000256" key="1">
    <source>
        <dbReference type="ARBA" id="ARBA00022741"/>
    </source>
</evidence>
<dbReference type="PROSITE" id="PS51194">
    <property type="entry name" value="HELICASE_CTER"/>
    <property type="match status" value="1"/>
</dbReference>
<evidence type="ECO:0000256" key="4">
    <source>
        <dbReference type="ARBA" id="ARBA00022806"/>
    </source>
</evidence>
<dbReference type="Pfam" id="PF19833">
    <property type="entry name" value="RecG_dom3_C"/>
    <property type="match status" value="1"/>
</dbReference>
<dbReference type="InterPro" id="IPR045562">
    <property type="entry name" value="RecG_dom3_C"/>
</dbReference>
<dbReference type="Gene3D" id="3.40.50.300">
    <property type="entry name" value="P-loop containing nucleotide triphosphate hydrolases"/>
    <property type="match status" value="2"/>
</dbReference>
<keyword evidence="2" id="KW-0227">DNA damage</keyword>
<keyword evidence="5" id="KW-0067">ATP-binding</keyword>
<evidence type="ECO:0000256" key="6">
    <source>
        <dbReference type="ARBA" id="ARBA00023125"/>
    </source>
</evidence>
<keyword evidence="4 11" id="KW-0347">Helicase</keyword>
<sequence>MTSGAARVSAFAGLLDQPLSRYIPGNAPTATVKLLEKDLGITTVGGLLDYAPRRYIRRGHLQLLSDLIAGERTSFVARVESSSTRRMQRDPRRSLTDVLVSDGTGASLKITFFNAYTAQKELPVGTHALFTGKPELYRGYLSMTGADYAVVDTPDSVTDFTSQSGEVYPIPVYPERGKLTTPRITRAVQQLLLTADLDSLTDPIPQHILERETLVGLAQAYRDLHRPESVDAFQAVQERFRYQEAFVLQTELARRRHEHASQPVAERPARADGLLSRYDAALPFTLTDGQQAVGEQIRAELAGTAPMNRLLQGDVGSGKTVVALRAMLQIVDTGGQAAMLAPTEVLAQQHYDKIVTSLGPLARPDQLDGDPDGTKVVLLTGSLPTAAKRVALLDIASGAAGIVVGTHALIQEKVQFADLGLAVVDEQHRFGVEQRDALRDKAGHTPHTLVMTATPIPRTVAMTVFGDLDVSTLRELPGGRRPIHTHVVGLAEHGPAWERRVWALAGEHISRGRQVYVVAPKIGDDAALPPFDSLRGSLLAAQEAGDDGDGPEPATVQWLERLISAQPELRDARIAVLHGRQDPLVKSETMNRFAAGEIDVLISTTVIEVGVDVANASLMIMVDPERFGISQLHQLRGRIGRGEHESTCLLVTRSDPEHPGRERLAAVAATTDGFELAEVDLRLRREGNILGASQSGRKSGLRWISALRDEALVARAREDAEAVIAEDPHLARHTELLAAIGRVVDENSQAFLERG</sequence>
<dbReference type="CDD" id="cd04488">
    <property type="entry name" value="RecG_wedge_OBF"/>
    <property type="match status" value="1"/>
</dbReference>
<evidence type="ECO:0000259" key="10">
    <source>
        <dbReference type="PROSITE" id="PS51194"/>
    </source>
</evidence>
<keyword evidence="7" id="KW-0234">DNA repair</keyword>
<dbReference type="InterPro" id="IPR011545">
    <property type="entry name" value="DEAD/DEAH_box_helicase_dom"/>
</dbReference>
<dbReference type="Pfam" id="PF00271">
    <property type="entry name" value="Helicase_C"/>
    <property type="match status" value="1"/>
</dbReference>
<dbReference type="EMBL" id="BAABLN010000034">
    <property type="protein sequence ID" value="GAA4703495.1"/>
    <property type="molecule type" value="Genomic_DNA"/>
</dbReference>
<keyword evidence="6" id="KW-0238">DNA-binding</keyword>
<feature type="domain" description="Helicase ATP-binding" evidence="9">
    <location>
        <begin position="300"/>
        <end position="473"/>
    </location>
</feature>
<dbReference type="Pfam" id="PF17191">
    <property type="entry name" value="RecG_wedge"/>
    <property type="match status" value="1"/>
</dbReference>
<evidence type="ECO:0000256" key="3">
    <source>
        <dbReference type="ARBA" id="ARBA00022801"/>
    </source>
</evidence>
<accession>A0ABP8XBF9</accession>
<protein>
    <recommendedName>
        <fullName evidence="8">Probable DNA 3'-5' helicase RecG</fullName>
    </recommendedName>
</protein>
<dbReference type="InterPro" id="IPR033454">
    <property type="entry name" value="RecG_wedge"/>
</dbReference>
<keyword evidence="3" id="KW-0378">Hydrolase</keyword>
<dbReference type="GO" id="GO:0004386">
    <property type="term" value="F:helicase activity"/>
    <property type="evidence" value="ECO:0007669"/>
    <property type="project" value="UniProtKB-KW"/>
</dbReference>
<dbReference type="PROSITE" id="PS51192">
    <property type="entry name" value="HELICASE_ATP_BIND_1"/>
    <property type="match status" value="1"/>
</dbReference>